<dbReference type="EMBL" id="FNQB01000001">
    <property type="protein sequence ID" value="SDY97056.1"/>
    <property type="molecule type" value="Genomic_DNA"/>
</dbReference>
<dbReference type="Gene3D" id="1.10.1780.10">
    <property type="entry name" value="Clp, N-terminal domain"/>
    <property type="match status" value="2"/>
</dbReference>
<name>A0A1H3P7H4_9ACTN</name>
<dbReference type="InterPro" id="IPR036628">
    <property type="entry name" value="Clp_N_dom_sf"/>
</dbReference>
<feature type="domain" description="Clp R" evidence="2">
    <location>
        <begin position="409"/>
        <end position="463"/>
    </location>
</feature>
<keyword evidence="4" id="KW-1185">Reference proteome</keyword>
<dbReference type="Pfam" id="PF02861">
    <property type="entry name" value="Clp_N"/>
    <property type="match status" value="1"/>
</dbReference>
<accession>A0A1H3P7H4</accession>
<dbReference type="Proteomes" id="UP000199632">
    <property type="component" value="Unassembled WGS sequence"/>
</dbReference>
<sequence length="466" mass="49158">MFALRRAYGSAFRGRAPLIGTIDVLAHATARAKRLPLLLDPSVLAELRGIAESPAHPSGRYGPGETIAATPPDPEVEALLREVEWRVRRVARRPVPERKDDPDWWEHRPRWTPAARAQLAGTLAEAREHGVGFAGLGHLLLATLRLRDLPATRYLAANDVRRAEMIASVARDRTLGESSAPYPEPSPFPAEGRGLGARIGRAMSRLTRLDGFLLASTEDIKAQAVRLDHDVAGAGHALLALLRVDASFTATGAGFAPPRRARNHAAALLREAGLDPHRLDTALAPPPNHEAGAPLGSARDRPVAGLPSGLGSEAGLPFGSARDRPVAALRSGLGSEAGLPFGSAADRLAAGLPSGLSPDAVVPLGPAPDRLVDVLPPDPSPEAVAEQVEELRRGDPFLADELLRAGKRTAEISLHHHHAMSGTTHYLLALLEAPTAGPLLDACGVDGDDLRARATALLSAIPSAWS</sequence>
<evidence type="ECO:0000256" key="1">
    <source>
        <dbReference type="SAM" id="MobiDB-lite"/>
    </source>
</evidence>
<organism evidence="3 4">
    <name type="scientific">Asanoa ishikariensis</name>
    <dbReference type="NCBI Taxonomy" id="137265"/>
    <lineage>
        <taxon>Bacteria</taxon>
        <taxon>Bacillati</taxon>
        <taxon>Actinomycetota</taxon>
        <taxon>Actinomycetes</taxon>
        <taxon>Micromonosporales</taxon>
        <taxon>Micromonosporaceae</taxon>
        <taxon>Asanoa</taxon>
    </lineage>
</organism>
<feature type="region of interest" description="Disordered" evidence="1">
    <location>
        <begin position="283"/>
        <end position="306"/>
    </location>
</feature>
<reference evidence="4" key="1">
    <citation type="submission" date="2016-10" db="EMBL/GenBank/DDBJ databases">
        <authorList>
            <person name="Varghese N."/>
            <person name="Submissions S."/>
        </authorList>
    </citation>
    <scope>NUCLEOTIDE SEQUENCE [LARGE SCALE GENOMIC DNA]</scope>
    <source>
        <strain evidence="4">DSM 44718</strain>
    </source>
</reference>
<evidence type="ECO:0000313" key="4">
    <source>
        <dbReference type="Proteomes" id="UP000199632"/>
    </source>
</evidence>
<protein>
    <submittedName>
        <fullName evidence="3">Clp amino terminal domain-containing protein, pathogenicity island component</fullName>
    </submittedName>
</protein>
<gene>
    <name evidence="3" type="ORF">SAMN05421684_2644</name>
</gene>
<dbReference type="AlphaFoldDB" id="A0A1H3P7H4"/>
<evidence type="ECO:0000313" key="3">
    <source>
        <dbReference type="EMBL" id="SDY97056.1"/>
    </source>
</evidence>
<proteinExistence type="predicted"/>
<dbReference type="STRING" id="137265.SAMN05421684_2644"/>
<evidence type="ECO:0000259" key="2">
    <source>
        <dbReference type="Pfam" id="PF02861"/>
    </source>
</evidence>
<dbReference type="InterPro" id="IPR004176">
    <property type="entry name" value="Clp_R_N"/>
</dbReference>